<dbReference type="OrthoDB" id="2337140at2759"/>
<feature type="compositionally biased region" description="Basic residues" evidence="1">
    <location>
        <begin position="1"/>
        <end position="12"/>
    </location>
</feature>
<keyword evidence="3" id="KW-1185">Reference proteome</keyword>
<reference evidence="2" key="1">
    <citation type="journal article" date="2019" name="bioRxiv">
        <title>The Genome of the Zebra Mussel, Dreissena polymorpha: A Resource for Invasive Species Research.</title>
        <authorList>
            <person name="McCartney M.A."/>
            <person name="Auch B."/>
            <person name="Kono T."/>
            <person name="Mallez S."/>
            <person name="Zhang Y."/>
            <person name="Obille A."/>
            <person name="Becker A."/>
            <person name="Abrahante J.E."/>
            <person name="Garbe J."/>
            <person name="Badalamenti J.P."/>
            <person name="Herman A."/>
            <person name="Mangelson H."/>
            <person name="Liachko I."/>
            <person name="Sullivan S."/>
            <person name="Sone E.D."/>
            <person name="Koren S."/>
            <person name="Silverstein K.A.T."/>
            <person name="Beckman K.B."/>
            <person name="Gohl D.M."/>
        </authorList>
    </citation>
    <scope>NUCLEOTIDE SEQUENCE</scope>
    <source>
        <strain evidence="2">Duluth1</strain>
        <tissue evidence="2">Whole animal</tissue>
    </source>
</reference>
<dbReference type="EMBL" id="JAIWYP010000008">
    <property type="protein sequence ID" value="KAH3782585.1"/>
    <property type="molecule type" value="Genomic_DNA"/>
</dbReference>
<comment type="caution">
    <text evidence="2">The sequence shown here is derived from an EMBL/GenBank/DDBJ whole genome shotgun (WGS) entry which is preliminary data.</text>
</comment>
<feature type="compositionally biased region" description="Basic and acidic residues" evidence="1">
    <location>
        <begin position="110"/>
        <end position="120"/>
    </location>
</feature>
<proteinExistence type="predicted"/>
<feature type="compositionally biased region" description="Polar residues" evidence="1">
    <location>
        <begin position="20"/>
        <end position="44"/>
    </location>
</feature>
<sequence length="1379" mass="159296">MGQRKRKQKQRQKPKEAVSGDQQSESNNGESTSLFETKGQSSTEKVPPEPQSALSVTEQCEGGLEVKPCLPVGNDTSGMQTYNDKNSSDESASSVQVTEATDEWPSLESSTKRDTGARPKTYDSTVWKVKGNRKPDVNIYGNSNVQIGDGQNIIQMNSYTDAVVPTQVTINFQEKGTLPSSKMAVMNKFRESMRHFKTGHFILVTDEVEFVQNIDCLGFVKWLVVFDFDKRGWETGLLSRVKSRLQQSAFLNHICWQDTKFSVSNENITWISLTGISDRPDTILDDLNQWKRKVRLNLTQQINQIKKFCELSTILSVLVVWPEMSTKYGHFRIVIETIQENLDDVAIVVAVPSNVHNADDANLKLLEEENENCTVLQIDLQEICKIIQSECATQTVSNHTQYMLPTSDGFNLPGITDAEAHWLREDLDVLYFENNEEYTIENLQEEEQMFYKGGTLSWSARYAGRSTHADIERDFHKQIVSKIKVRHIQVCKAGIIKLCHNPGSGGTTLAQRVVWDLKQETPCAQVKHRFGSTLQDICEKIELLHDKTQLPIIVLLDGEEEQRVESIFSSVRDRVCIIVLYVQRYYTYIDRNYEEIISNKMSFFLQNHVSCLEADLFARQYRKDQKLSPLQEKKLKQLVARCRTENVKKQKKISVFELGLEIHDYQYNGLCKYIKGYLQLDKMSELQSWHKVLAYLSLVYFFGQSSLPCRLFADLPAMQNIYRIEDFPMEMKDLVVPDINDIKPNMVRISHYLVAKEILNQLLPHPKIVNEFYPQQLSEDAKRNLEKISVEFIEFGSRRASEDHSSSLICIMTKTFIDRTNKQVCENEAFESKTRKTQESKHRKTNLAPIIELASDKPPYTERFRIYQQLTESFPKEAQFKAHLGRLYSLCRPEEVKQAEKYLSEALDDSLAEIEGFDEDDIPYTKKLDLMHIYHMFGSVIKRNLSKYTGKTEGGSKKIDFARLSKVLLHDIKRACTYFTESRKMTPLGSEKCYSYVSEIHVRLTFCDFVNKNSGYTNLFEFLDNNDSEAADFVRDSCVIMDELFVECFSVIELERMDYSIGNCQEWYSALFQCIPGHFIPNIGDGVQSRRLEIARIKMQYCEPDTYGVLELITNANDIQQIAKRYEMNIIEYENQGVLHVSKRQMNMDYMEWMYVIRHKLYEQECKIDHVLQKVEKWHELLHSPQSRFYLFVLHSLLGFGTDGDGSHSLLIAAKNLKEEVVKFSKYVAKPRYPREWLGLPRDDIRRLYPGLRFFRRIEGRKIPTDLLEIRKGKILPPNDKPSGGFIALDLGPNNRVPINVFYIPARTEGLKGTLNSGIRVEFVLGFSMSHGYEAFNVKRLETVQCPRCKIAIEKRSNETSVTCQKCTMTFSVKRPRYL</sequence>
<dbReference type="Proteomes" id="UP000828390">
    <property type="component" value="Unassembled WGS sequence"/>
</dbReference>
<dbReference type="PANTHER" id="PTHR16155">
    <property type="entry name" value="DED DOMAIN-CONTAINING PROTEIN"/>
    <property type="match status" value="1"/>
</dbReference>
<organism evidence="2 3">
    <name type="scientific">Dreissena polymorpha</name>
    <name type="common">Zebra mussel</name>
    <name type="synonym">Mytilus polymorpha</name>
    <dbReference type="NCBI Taxonomy" id="45954"/>
    <lineage>
        <taxon>Eukaryota</taxon>
        <taxon>Metazoa</taxon>
        <taxon>Spiralia</taxon>
        <taxon>Lophotrochozoa</taxon>
        <taxon>Mollusca</taxon>
        <taxon>Bivalvia</taxon>
        <taxon>Autobranchia</taxon>
        <taxon>Heteroconchia</taxon>
        <taxon>Euheterodonta</taxon>
        <taxon>Imparidentia</taxon>
        <taxon>Neoheterodontei</taxon>
        <taxon>Myida</taxon>
        <taxon>Dreissenoidea</taxon>
        <taxon>Dreissenidae</taxon>
        <taxon>Dreissena</taxon>
    </lineage>
</organism>
<evidence type="ECO:0000256" key="1">
    <source>
        <dbReference type="SAM" id="MobiDB-lite"/>
    </source>
</evidence>
<name>A0A9D4IQ67_DREPO</name>
<feature type="compositionally biased region" description="Polar residues" evidence="1">
    <location>
        <begin position="74"/>
        <end position="99"/>
    </location>
</feature>
<reference evidence="2" key="2">
    <citation type="submission" date="2020-11" db="EMBL/GenBank/DDBJ databases">
        <authorList>
            <person name="McCartney M.A."/>
            <person name="Auch B."/>
            <person name="Kono T."/>
            <person name="Mallez S."/>
            <person name="Becker A."/>
            <person name="Gohl D.M."/>
            <person name="Silverstein K.A.T."/>
            <person name="Koren S."/>
            <person name="Bechman K.B."/>
            <person name="Herman A."/>
            <person name="Abrahante J.E."/>
            <person name="Garbe J."/>
        </authorList>
    </citation>
    <scope>NUCLEOTIDE SEQUENCE</scope>
    <source>
        <strain evidence="2">Duluth1</strain>
        <tissue evidence="2">Whole animal</tissue>
    </source>
</reference>
<evidence type="ECO:0000313" key="3">
    <source>
        <dbReference type="Proteomes" id="UP000828390"/>
    </source>
</evidence>
<evidence type="ECO:0000313" key="2">
    <source>
        <dbReference type="EMBL" id="KAH3782585.1"/>
    </source>
</evidence>
<feature type="region of interest" description="Disordered" evidence="1">
    <location>
        <begin position="1"/>
        <end position="120"/>
    </location>
</feature>
<dbReference type="GO" id="GO:0005737">
    <property type="term" value="C:cytoplasm"/>
    <property type="evidence" value="ECO:0007669"/>
    <property type="project" value="TreeGrafter"/>
</dbReference>
<dbReference type="PANTHER" id="PTHR16155:SF19">
    <property type="entry name" value="DED DOMAIN-CONTAINING PROTEIN"/>
    <property type="match status" value="1"/>
</dbReference>
<accession>A0A9D4IQ67</accession>
<gene>
    <name evidence="2" type="ORF">DPMN_160502</name>
</gene>
<protein>
    <submittedName>
        <fullName evidence="2">Uncharacterized protein</fullName>
    </submittedName>
</protein>